<dbReference type="PANTHER" id="PTHR30250:SF11">
    <property type="entry name" value="O-ANTIGEN TRANSPORTER-RELATED"/>
    <property type="match status" value="1"/>
</dbReference>
<feature type="transmembrane region" description="Helical" evidence="6">
    <location>
        <begin position="12"/>
        <end position="30"/>
    </location>
</feature>
<dbReference type="InterPro" id="IPR050833">
    <property type="entry name" value="Poly_Biosynth_Transport"/>
</dbReference>
<keyword evidence="3 6" id="KW-0812">Transmembrane</keyword>
<feature type="transmembrane region" description="Helical" evidence="6">
    <location>
        <begin position="122"/>
        <end position="141"/>
    </location>
</feature>
<dbReference type="PANTHER" id="PTHR30250">
    <property type="entry name" value="PST FAMILY PREDICTED COLANIC ACID TRANSPORTER"/>
    <property type="match status" value="1"/>
</dbReference>
<name>A4C8I2_9GAMM</name>
<dbReference type="RefSeq" id="WP_009838159.1">
    <property type="nucleotide sequence ID" value="NZ_AAOH01000003.1"/>
</dbReference>
<gene>
    <name evidence="7" type="ORF">PTD2_07634</name>
</gene>
<feature type="transmembrane region" description="Helical" evidence="6">
    <location>
        <begin position="270"/>
        <end position="291"/>
    </location>
</feature>
<feature type="transmembrane region" description="Helical" evidence="6">
    <location>
        <begin position="340"/>
        <end position="362"/>
    </location>
</feature>
<sequence length="426" mass="46687">MYKKIITSSLMPLIIKIVTLGLSFLVTYIASKSLSNNEFGLFAFAQLAILFIVTVSKFGFDSSIVRPVAIATKNKDILHIKNCLLTRYLITLSIFSALAFLTLQNAQLVFSDYLNHPAVVELLPHILLLSLATSLLAINSGCFKGLHSPNSSVIFNGFLSALLTIPLLFIFSYNSSNNLLLIIAISTITSCIFSFILITIKLKKIKSAPSTNHSTSDKSSLLKITKEATPLWVSSLVFLIIPQFSFFILSKYSSLDDLGIYSVALKISTSMSMILFAANSVLAPKFAILYFEKKYEDLDLLFNQSSYLLLTLAIIISILFMAASGFIMGLFGTRFEAGTIWLNILIIGQLVNIGTGSVVNLLIMTGHEKVHRNIALLTAAISIVLAIIIVPKYGALGAALTTTISMAAQNLFSLYFVKTRILNFKN</sequence>
<evidence type="ECO:0000256" key="1">
    <source>
        <dbReference type="ARBA" id="ARBA00004651"/>
    </source>
</evidence>
<dbReference type="OrthoDB" id="5785171at2"/>
<evidence type="ECO:0000256" key="3">
    <source>
        <dbReference type="ARBA" id="ARBA00022692"/>
    </source>
</evidence>
<evidence type="ECO:0000256" key="5">
    <source>
        <dbReference type="ARBA" id="ARBA00023136"/>
    </source>
</evidence>
<evidence type="ECO:0000313" key="7">
    <source>
        <dbReference type="EMBL" id="EAR28897.1"/>
    </source>
</evidence>
<feature type="transmembrane region" description="Helical" evidence="6">
    <location>
        <begin position="42"/>
        <end position="60"/>
    </location>
</feature>
<dbReference type="Proteomes" id="UP000006201">
    <property type="component" value="Unassembled WGS sequence"/>
</dbReference>
<comment type="subcellular location">
    <subcellularLocation>
        <location evidence="1">Cell membrane</location>
        <topology evidence="1">Multi-pass membrane protein</topology>
    </subcellularLocation>
</comment>
<dbReference type="eggNOG" id="COG2244">
    <property type="taxonomic scope" value="Bacteria"/>
</dbReference>
<evidence type="ECO:0000256" key="2">
    <source>
        <dbReference type="ARBA" id="ARBA00022475"/>
    </source>
</evidence>
<dbReference type="InterPro" id="IPR002797">
    <property type="entry name" value="Polysacc_synth"/>
</dbReference>
<dbReference type="HOGENOM" id="CLU_022017_5_3_6"/>
<organism evidence="7 8">
    <name type="scientific">Pseudoalteromonas tunicata D2</name>
    <dbReference type="NCBI Taxonomy" id="87626"/>
    <lineage>
        <taxon>Bacteria</taxon>
        <taxon>Pseudomonadati</taxon>
        <taxon>Pseudomonadota</taxon>
        <taxon>Gammaproteobacteria</taxon>
        <taxon>Alteromonadales</taxon>
        <taxon>Pseudoalteromonadaceae</taxon>
        <taxon>Pseudoalteromonas</taxon>
    </lineage>
</organism>
<feature type="transmembrane region" description="Helical" evidence="6">
    <location>
        <begin position="396"/>
        <end position="417"/>
    </location>
</feature>
<dbReference type="EMBL" id="AAOH01000003">
    <property type="protein sequence ID" value="EAR28897.1"/>
    <property type="molecule type" value="Genomic_DNA"/>
</dbReference>
<feature type="transmembrane region" description="Helical" evidence="6">
    <location>
        <begin position="231"/>
        <end position="250"/>
    </location>
</feature>
<accession>A4C8I2</accession>
<feature type="transmembrane region" description="Helical" evidence="6">
    <location>
        <begin position="307"/>
        <end position="328"/>
    </location>
</feature>
<dbReference type="Pfam" id="PF01943">
    <property type="entry name" value="Polysacc_synt"/>
    <property type="match status" value="1"/>
</dbReference>
<evidence type="ECO:0000313" key="8">
    <source>
        <dbReference type="Proteomes" id="UP000006201"/>
    </source>
</evidence>
<keyword evidence="2" id="KW-1003">Cell membrane</keyword>
<evidence type="ECO:0000256" key="4">
    <source>
        <dbReference type="ARBA" id="ARBA00022989"/>
    </source>
</evidence>
<dbReference type="GO" id="GO:0005886">
    <property type="term" value="C:plasma membrane"/>
    <property type="evidence" value="ECO:0007669"/>
    <property type="project" value="UniProtKB-SubCell"/>
</dbReference>
<reference evidence="7 8" key="1">
    <citation type="submission" date="2006-02" db="EMBL/GenBank/DDBJ databases">
        <authorList>
            <person name="Moran M.A."/>
            <person name="Kjelleberg S."/>
            <person name="Egan S."/>
            <person name="Saunders N."/>
            <person name="Thomas T."/>
            <person name="Ferriera S."/>
            <person name="Johnson J."/>
            <person name="Kravitz S."/>
            <person name="Halpern A."/>
            <person name="Remington K."/>
            <person name="Beeson K."/>
            <person name="Tran B."/>
            <person name="Rogers Y.-H."/>
            <person name="Friedman R."/>
            <person name="Venter J.C."/>
        </authorList>
    </citation>
    <scope>NUCLEOTIDE SEQUENCE [LARGE SCALE GENOMIC DNA]</scope>
    <source>
        <strain evidence="7 8">D2</strain>
    </source>
</reference>
<dbReference type="STRING" id="87626.PTD2_07634"/>
<evidence type="ECO:0000256" key="6">
    <source>
        <dbReference type="SAM" id="Phobius"/>
    </source>
</evidence>
<dbReference type="AlphaFoldDB" id="A4C8I2"/>
<keyword evidence="4 6" id="KW-1133">Transmembrane helix</keyword>
<comment type="caution">
    <text evidence="7">The sequence shown here is derived from an EMBL/GenBank/DDBJ whole genome shotgun (WGS) entry which is preliminary data.</text>
</comment>
<feature type="transmembrane region" description="Helical" evidence="6">
    <location>
        <begin position="88"/>
        <end position="110"/>
    </location>
</feature>
<proteinExistence type="predicted"/>
<keyword evidence="8" id="KW-1185">Reference proteome</keyword>
<feature type="transmembrane region" description="Helical" evidence="6">
    <location>
        <begin position="153"/>
        <end position="173"/>
    </location>
</feature>
<protein>
    <submittedName>
        <fullName evidence="7">Hypothetical polysaccharide biosynthesis related protein</fullName>
    </submittedName>
</protein>
<keyword evidence="5 6" id="KW-0472">Membrane</keyword>
<feature type="transmembrane region" description="Helical" evidence="6">
    <location>
        <begin position="179"/>
        <end position="200"/>
    </location>
</feature>
<feature type="transmembrane region" description="Helical" evidence="6">
    <location>
        <begin position="374"/>
        <end position="390"/>
    </location>
</feature>